<accession>A0A1F5VS80</accession>
<sequence>MIKSYRELLIWQKGIILVKEIYKLTKKFPKTEKFVMSAQMQRAAISIPSNIAEGHARQYSKEFRHFLYIALGSLAELDTLLIVATELGYIFKEDLFEMRTKIEELRKMIYGIVKKLSASN</sequence>
<evidence type="ECO:0000313" key="2">
    <source>
        <dbReference type="Proteomes" id="UP000178943"/>
    </source>
</evidence>
<gene>
    <name evidence="1" type="ORF">A2Y62_19080</name>
</gene>
<dbReference type="SUPFAM" id="SSF158446">
    <property type="entry name" value="IVS-encoded protein-like"/>
    <property type="match status" value="1"/>
</dbReference>
<dbReference type="Pfam" id="PF05635">
    <property type="entry name" value="23S_rRNA_IVP"/>
    <property type="match status" value="1"/>
</dbReference>
<protein>
    <submittedName>
        <fullName evidence="1">Four helix bundle protein</fullName>
    </submittedName>
</protein>
<dbReference type="CDD" id="cd16377">
    <property type="entry name" value="23S_rRNA_IVP_like"/>
    <property type="match status" value="1"/>
</dbReference>
<dbReference type="Gene3D" id="1.20.1440.60">
    <property type="entry name" value="23S rRNA-intervening sequence"/>
    <property type="match status" value="1"/>
</dbReference>
<dbReference type="STRING" id="1817863.A2Y62_19080"/>
<dbReference type="InterPro" id="IPR036583">
    <property type="entry name" value="23S_rRNA_IVS_sf"/>
</dbReference>
<name>A0A1F5VS80_9BACT</name>
<reference evidence="1 2" key="1">
    <citation type="journal article" date="2016" name="Nat. Commun.">
        <title>Thousands of microbial genomes shed light on interconnected biogeochemical processes in an aquifer system.</title>
        <authorList>
            <person name="Anantharaman K."/>
            <person name="Brown C.T."/>
            <person name="Hug L.A."/>
            <person name="Sharon I."/>
            <person name="Castelle C.J."/>
            <person name="Probst A.J."/>
            <person name="Thomas B.C."/>
            <person name="Singh A."/>
            <person name="Wilkins M.J."/>
            <person name="Karaoz U."/>
            <person name="Brodie E.L."/>
            <person name="Williams K.H."/>
            <person name="Hubbard S.S."/>
            <person name="Banfield J.F."/>
        </authorList>
    </citation>
    <scope>NUCLEOTIDE SEQUENCE [LARGE SCALE GENOMIC DNA]</scope>
</reference>
<dbReference type="AlphaFoldDB" id="A0A1F5VS80"/>
<organism evidence="1 2">
    <name type="scientific">Candidatus Fischerbacteria bacterium RBG_13_37_8</name>
    <dbReference type="NCBI Taxonomy" id="1817863"/>
    <lineage>
        <taxon>Bacteria</taxon>
        <taxon>Candidatus Fischeribacteriota</taxon>
    </lineage>
</organism>
<dbReference type="PANTHER" id="PTHR38471">
    <property type="entry name" value="FOUR HELIX BUNDLE PROTEIN"/>
    <property type="match status" value="1"/>
</dbReference>
<dbReference type="EMBL" id="MFGW01000100">
    <property type="protein sequence ID" value="OGF65931.1"/>
    <property type="molecule type" value="Genomic_DNA"/>
</dbReference>
<dbReference type="NCBIfam" id="TIGR02436">
    <property type="entry name" value="four helix bundle protein"/>
    <property type="match status" value="1"/>
</dbReference>
<dbReference type="PANTHER" id="PTHR38471:SF2">
    <property type="entry name" value="FOUR HELIX BUNDLE PROTEIN"/>
    <property type="match status" value="1"/>
</dbReference>
<proteinExistence type="predicted"/>
<dbReference type="Proteomes" id="UP000178943">
    <property type="component" value="Unassembled WGS sequence"/>
</dbReference>
<evidence type="ECO:0000313" key="1">
    <source>
        <dbReference type="EMBL" id="OGF65931.1"/>
    </source>
</evidence>
<dbReference type="NCBIfam" id="NF008911">
    <property type="entry name" value="PRK12275.1-2"/>
    <property type="match status" value="1"/>
</dbReference>
<dbReference type="InterPro" id="IPR012657">
    <property type="entry name" value="23S_rRNA-intervening_sequence"/>
</dbReference>
<comment type="caution">
    <text evidence="1">The sequence shown here is derived from an EMBL/GenBank/DDBJ whole genome shotgun (WGS) entry which is preliminary data.</text>
</comment>